<evidence type="ECO:0000259" key="3">
    <source>
        <dbReference type="Pfam" id="PF19295"/>
    </source>
</evidence>
<accession>A0A0C6FME7</accession>
<dbReference type="EMBL" id="AP014704">
    <property type="protein sequence ID" value="BAQ46394.1"/>
    <property type="molecule type" value="Genomic_DNA"/>
</dbReference>
<reference evidence="4 5" key="1">
    <citation type="journal article" date="2015" name="Genome Announc.">
        <title>Complete Genome Sequence of Methylobacterium aquaticum Strain 22A, Isolated from Racomitrium japonicum Moss.</title>
        <authorList>
            <person name="Tani A."/>
            <person name="Ogura Y."/>
            <person name="Hayashi T."/>
            <person name="Kimbara K."/>
        </authorList>
    </citation>
    <scope>NUCLEOTIDE SEQUENCE [LARGE SCALE GENOMIC DNA]</scope>
    <source>
        <strain evidence="4 5">MA-22A</strain>
    </source>
</reference>
<name>A0A0C6FME7_9HYPH</name>
<organism evidence="4 5">
    <name type="scientific">Methylobacterium aquaticum</name>
    <dbReference type="NCBI Taxonomy" id="270351"/>
    <lineage>
        <taxon>Bacteria</taxon>
        <taxon>Pseudomonadati</taxon>
        <taxon>Pseudomonadota</taxon>
        <taxon>Alphaproteobacteria</taxon>
        <taxon>Hyphomicrobiales</taxon>
        <taxon>Methylobacteriaceae</taxon>
        <taxon>Methylobacterium</taxon>
    </lineage>
</organism>
<dbReference type="InterPro" id="IPR000825">
    <property type="entry name" value="SUF_FeS_clus_asmbl_SufBD_core"/>
</dbReference>
<feature type="domain" description="SUF system FeS cluster assembly SufBD N-terminal" evidence="3">
    <location>
        <begin position="34"/>
        <end position="175"/>
    </location>
</feature>
<dbReference type="PATRIC" id="fig|270351.10.peg.3138"/>
<dbReference type="InterPro" id="IPR055346">
    <property type="entry name" value="Fe-S_cluster_assembly_SufBD"/>
</dbReference>
<dbReference type="Pfam" id="PF01458">
    <property type="entry name" value="SUFBD_core"/>
    <property type="match status" value="1"/>
</dbReference>
<sequence length="441" mass="46844">MTMADVTTLRTAAETGLSKLFEVQRLKLPGAAIAREEAFRYFEAAGLPHRRVEAFKYTDLRAAVREAAPPAEAPEPETARNAVKAARGFAGIEAARLTFVNGHLVPALSDLSGLPEGLEVVTFAKAMAEGHPLLDHLAPVEQTRENPIYQLNAAFMADGAVIRVEAGAKIERALHLRFVGTGSSPFSTATRVLVVAGEDSEVTILESHEGPDGIAYQPNDVLDVVIADRARVLHSRLNIEGDAAIALSTVSARLGAGSHIETVNVVTGAVLSRHQLYLHFAGDDATATVNGAAMIRDGQLADSTLLADHAAVGGISREQFKTVIDGDATGVFQGKIIVRQVAQKTDGKMKSDCLLLTDEGQMMNKPELEIFADDVACGHGATCGAPDDELLFYLMARGLPRAQAESLLVQAFLGEAIEAVSHEGARAAMIAETEAWLARRG</sequence>
<dbReference type="InterPro" id="IPR011542">
    <property type="entry name" value="SUF_FeS_clus_asmbl_SufD"/>
</dbReference>
<evidence type="ECO:0000259" key="2">
    <source>
        <dbReference type="Pfam" id="PF01458"/>
    </source>
</evidence>
<reference evidence="5" key="2">
    <citation type="submission" date="2015-01" db="EMBL/GenBank/DDBJ databases">
        <title>Complete genome sequence of Methylobacterium aquaticum strain 22A.</title>
        <authorList>
            <person name="Tani A."/>
            <person name="Ogura Y."/>
            <person name="Hayashi T."/>
        </authorList>
    </citation>
    <scope>NUCLEOTIDE SEQUENCE [LARGE SCALE GENOMIC DNA]</scope>
    <source>
        <strain evidence="5">MA-22A</strain>
    </source>
</reference>
<dbReference type="AlphaFoldDB" id="A0A0C6FME7"/>
<dbReference type="NCBIfam" id="TIGR01981">
    <property type="entry name" value="sufD"/>
    <property type="match status" value="1"/>
</dbReference>
<proteinExistence type="inferred from homology"/>
<dbReference type="STRING" id="270351.Maq22A_c16315"/>
<dbReference type="Pfam" id="PF19295">
    <property type="entry name" value="SufBD_N"/>
    <property type="match status" value="1"/>
</dbReference>
<comment type="similarity">
    <text evidence="1">Belongs to the iron-sulfur cluster assembly SufBD family.</text>
</comment>
<gene>
    <name evidence="4" type="primary">sufB</name>
    <name evidence="4" type="ORF">Maq22A_c16315</name>
</gene>
<protein>
    <submittedName>
        <fullName evidence="4">Fe-S cluster assembly protein SufD</fullName>
    </submittedName>
</protein>
<dbReference type="InterPro" id="IPR045595">
    <property type="entry name" value="SufBD_N"/>
</dbReference>
<evidence type="ECO:0000256" key="1">
    <source>
        <dbReference type="ARBA" id="ARBA00043967"/>
    </source>
</evidence>
<dbReference type="Proteomes" id="UP000061432">
    <property type="component" value="Chromosome"/>
</dbReference>
<feature type="domain" description="SUF system FeS cluster assembly SufBD core" evidence="2">
    <location>
        <begin position="186"/>
        <end position="412"/>
    </location>
</feature>
<dbReference type="KEGG" id="maqu:Maq22A_c16315"/>
<evidence type="ECO:0000313" key="4">
    <source>
        <dbReference type="EMBL" id="BAQ46394.1"/>
    </source>
</evidence>
<dbReference type="SUPFAM" id="SSF101960">
    <property type="entry name" value="Stabilizer of iron transporter SufD"/>
    <property type="match status" value="1"/>
</dbReference>
<dbReference type="GO" id="GO:0016226">
    <property type="term" value="P:iron-sulfur cluster assembly"/>
    <property type="evidence" value="ECO:0007669"/>
    <property type="project" value="InterPro"/>
</dbReference>
<dbReference type="InterPro" id="IPR037284">
    <property type="entry name" value="SUF_FeS_clus_asmbl_SufBD_sf"/>
</dbReference>
<dbReference type="PANTHER" id="PTHR43575:SF1">
    <property type="entry name" value="PROTEIN ABCI7, CHLOROPLASTIC"/>
    <property type="match status" value="1"/>
</dbReference>
<dbReference type="PANTHER" id="PTHR43575">
    <property type="entry name" value="PROTEIN ABCI7, CHLOROPLASTIC"/>
    <property type="match status" value="1"/>
</dbReference>
<evidence type="ECO:0000313" key="5">
    <source>
        <dbReference type="Proteomes" id="UP000061432"/>
    </source>
</evidence>